<sequence>MTRQTVPLRRTHPLRRFLTLLAALAAVAITLAITGPPDTSALATAAERAGSVGPLVAVPAYALGIVLCVPRTVLSFASGLLFGWLPGFGYAMAGALLGASAGFAVGRLMGREYVDARLAAWSELESGQKGRLGIWVRQKLALADGWLAKRGVMGVWILRTIPIAHYGVTSYACGTSGVRYRHYFIGTLVGSIPGALGYAAVGSSLVDAGSIPLMLGVAAATTLVSLGTAALIRRRTATP</sequence>
<feature type="transmembrane region" description="Helical" evidence="7">
    <location>
        <begin position="153"/>
        <end position="171"/>
    </location>
</feature>
<keyword evidence="10" id="KW-1185">Reference proteome</keyword>
<evidence type="ECO:0000256" key="3">
    <source>
        <dbReference type="ARBA" id="ARBA00022475"/>
    </source>
</evidence>
<comment type="similarity">
    <text evidence="2 7">Belongs to the TVP38/TMEM64 family.</text>
</comment>
<feature type="transmembrane region" description="Helical" evidence="7">
    <location>
        <begin position="213"/>
        <end position="232"/>
    </location>
</feature>
<dbReference type="InterPro" id="IPR015414">
    <property type="entry name" value="TMEM64"/>
</dbReference>
<feature type="domain" description="VTT" evidence="8">
    <location>
        <begin position="69"/>
        <end position="203"/>
    </location>
</feature>
<dbReference type="EMBL" id="BSTX01000001">
    <property type="protein sequence ID" value="GLZ75744.1"/>
    <property type="molecule type" value="Genomic_DNA"/>
</dbReference>
<keyword evidence="6 7" id="KW-0472">Membrane</keyword>
<evidence type="ECO:0000256" key="1">
    <source>
        <dbReference type="ARBA" id="ARBA00004651"/>
    </source>
</evidence>
<evidence type="ECO:0000256" key="2">
    <source>
        <dbReference type="ARBA" id="ARBA00008640"/>
    </source>
</evidence>
<dbReference type="RefSeq" id="WP_285660973.1">
    <property type="nucleotide sequence ID" value="NZ_BSTX01000001.1"/>
</dbReference>
<proteinExistence type="inferred from homology"/>
<accession>A0A9W6SHU8</accession>
<evidence type="ECO:0000256" key="5">
    <source>
        <dbReference type="ARBA" id="ARBA00022989"/>
    </source>
</evidence>
<dbReference type="Pfam" id="PF09335">
    <property type="entry name" value="VTT_dom"/>
    <property type="match status" value="1"/>
</dbReference>
<evidence type="ECO:0000256" key="7">
    <source>
        <dbReference type="RuleBase" id="RU366058"/>
    </source>
</evidence>
<reference evidence="9" key="1">
    <citation type="submission" date="2023-03" db="EMBL/GenBank/DDBJ databases">
        <title>Actinorhabdospora filicis NBRC 111898.</title>
        <authorList>
            <person name="Ichikawa N."/>
            <person name="Sato H."/>
            <person name="Tonouchi N."/>
        </authorList>
    </citation>
    <scope>NUCLEOTIDE SEQUENCE</scope>
    <source>
        <strain evidence="9">NBRC 111898</strain>
    </source>
</reference>
<dbReference type="GO" id="GO:0005886">
    <property type="term" value="C:plasma membrane"/>
    <property type="evidence" value="ECO:0007669"/>
    <property type="project" value="UniProtKB-SubCell"/>
</dbReference>
<evidence type="ECO:0000313" key="9">
    <source>
        <dbReference type="EMBL" id="GLZ75744.1"/>
    </source>
</evidence>
<dbReference type="PANTHER" id="PTHR12677">
    <property type="entry name" value="GOLGI APPARATUS MEMBRANE PROTEIN TVP38-RELATED"/>
    <property type="match status" value="1"/>
</dbReference>
<gene>
    <name evidence="9" type="ORF">Afil01_05510</name>
</gene>
<dbReference type="InterPro" id="IPR032816">
    <property type="entry name" value="VTT_dom"/>
</dbReference>
<evidence type="ECO:0000256" key="6">
    <source>
        <dbReference type="ARBA" id="ARBA00023136"/>
    </source>
</evidence>
<feature type="transmembrane region" description="Helical" evidence="7">
    <location>
        <begin position="81"/>
        <end position="105"/>
    </location>
</feature>
<name>A0A9W6SHU8_9ACTN</name>
<feature type="transmembrane region" description="Helical" evidence="7">
    <location>
        <begin position="55"/>
        <end position="74"/>
    </location>
</feature>
<evidence type="ECO:0000313" key="10">
    <source>
        <dbReference type="Proteomes" id="UP001165079"/>
    </source>
</evidence>
<dbReference type="AlphaFoldDB" id="A0A9W6SHU8"/>
<keyword evidence="5 7" id="KW-1133">Transmembrane helix</keyword>
<comment type="caution">
    <text evidence="9">The sequence shown here is derived from an EMBL/GenBank/DDBJ whole genome shotgun (WGS) entry which is preliminary data.</text>
</comment>
<keyword evidence="4 7" id="KW-0812">Transmembrane</keyword>
<dbReference type="Proteomes" id="UP001165079">
    <property type="component" value="Unassembled WGS sequence"/>
</dbReference>
<evidence type="ECO:0000259" key="8">
    <source>
        <dbReference type="Pfam" id="PF09335"/>
    </source>
</evidence>
<feature type="transmembrane region" description="Helical" evidence="7">
    <location>
        <begin position="183"/>
        <end position="201"/>
    </location>
</feature>
<organism evidence="9 10">
    <name type="scientific">Actinorhabdospora filicis</name>
    <dbReference type="NCBI Taxonomy" id="1785913"/>
    <lineage>
        <taxon>Bacteria</taxon>
        <taxon>Bacillati</taxon>
        <taxon>Actinomycetota</taxon>
        <taxon>Actinomycetes</taxon>
        <taxon>Micromonosporales</taxon>
        <taxon>Micromonosporaceae</taxon>
        <taxon>Actinorhabdospora</taxon>
    </lineage>
</organism>
<comment type="subcellular location">
    <subcellularLocation>
        <location evidence="1 7">Cell membrane</location>
        <topology evidence="1 7">Multi-pass membrane protein</topology>
    </subcellularLocation>
</comment>
<evidence type="ECO:0000256" key="4">
    <source>
        <dbReference type="ARBA" id="ARBA00022692"/>
    </source>
</evidence>
<keyword evidence="3 7" id="KW-1003">Cell membrane</keyword>
<protein>
    <recommendedName>
        <fullName evidence="7">TVP38/TMEM64 family membrane protein</fullName>
    </recommendedName>
</protein>
<dbReference type="PANTHER" id="PTHR12677:SF59">
    <property type="entry name" value="GOLGI APPARATUS MEMBRANE PROTEIN TVP38-RELATED"/>
    <property type="match status" value="1"/>
</dbReference>